<dbReference type="CDD" id="cd03225">
    <property type="entry name" value="ABC_cobalt_CbiO_domain1"/>
    <property type="match status" value="1"/>
</dbReference>
<dbReference type="InterPro" id="IPR017871">
    <property type="entry name" value="ABC_transporter-like_CS"/>
</dbReference>
<evidence type="ECO:0000313" key="15">
    <source>
        <dbReference type="Proteomes" id="UP001277761"/>
    </source>
</evidence>
<dbReference type="SMART" id="SM00382">
    <property type="entry name" value="AAA"/>
    <property type="match status" value="1"/>
</dbReference>
<evidence type="ECO:0000256" key="9">
    <source>
        <dbReference type="ARBA" id="ARBA00023136"/>
    </source>
</evidence>
<dbReference type="InterPro" id="IPR050095">
    <property type="entry name" value="ECF_ABC_transporter_ATP-bd"/>
</dbReference>
<evidence type="ECO:0000256" key="7">
    <source>
        <dbReference type="ARBA" id="ARBA00022840"/>
    </source>
</evidence>
<dbReference type="InterPro" id="IPR003439">
    <property type="entry name" value="ABC_transporter-like_ATP-bd"/>
</dbReference>
<evidence type="ECO:0000256" key="10">
    <source>
        <dbReference type="ARBA" id="ARBA00023239"/>
    </source>
</evidence>
<dbReference type="NCBIfam" id="TIGR01166">
    <property type="entry name" value="cbiO"/>
    <property type="match status" value="1"/>
</dbReference>
<keyword evidence="7" id="KW-0067">ATP-binding</keyword>
<evidence type="ECO:0000256" key="12">
    <source>
        <dbReference type="SAM" id="MobiDB-lite"/>
    </source>
</evidence>
<dbReference type="PROSITE" id="PS00211">
    <property type="entry name" value="ABC_TRANSPORTER_1"/>
    <property type="match status" value="1"/>
</dbReference>
<dbReference type="CDD" id="cd03416">
    <property type="entry name" value="CbiX_SirB_N"/>
    <property type="match status" value="1"/>
</dbReference>
<feature type="compositionally biased region" description="Basic and acidic residues" evidence="12">
    <location>
        <begin position="328"/>
        <end position="342"/>
    </location>
</feature>
<dbReference type="CDD" id="cd03414">
    <property type="entry name" value="CbiX_SirB_C"/>
    <property type="match status" value="1"/>
</dbReference>
<keyword evidence="15" id="KW-1185">Reference proteome</keyword>
<comment type="subcellular location">
    <subcellularLocation>
        <location evidence="1">Cell membrane</location>
        <topology evidence="1">Peripheral membrane protein</topology>
    </subcellularLocation>
</comment>
<dbReference type="SUPFAM" id="SSF52540">
    <property type="entry name" value="P-loop containing nucleoside triphosphate hydrolases"/>
    <property type="match status" value="1"/>
</dbReference>
<keyword evidence="3" id="KW-0813">Transport</keyword>
<keyword evidence="9" id="KW-0472">Membrane</keyword>
<dbReference type="Pfam" id="PF01903">
    <property type="entry name" value="CbiX"/>
    <property type="match status" value="2"/>
</dbReference>
<evidence type="ECO:0000256" key="6">
    <source>
        <dbReference type="ARBA" id="ARBA00022741"/>
    </source>
</evidence>
<dbReference type="SUPFAM" id="SSF53800">
    <property type="entry name" value="Chelatase"/>
    <property type="match status" value="1"/>
</dbReference>
<dbReference type="Gene3D" id="3.40.50.300">
    <property type="entry name" value="P-loop containing nucleotide triphosphate hydrolases"/>
    <property type="match status" value="1"/>
</dbReference>
<dbReference type="Pfam" id="PF00005">
    <property type="entry name" value="ABC_tran"/>
    <property type="match status" value="1"/>
</dbReference>
<feature type="compositionally biased region" description="Basic and acidic residues" evidence="12">
    <location>
        <begin position="1"/>
        <end position="10"/>
    </location>
</feature>
<dbReference type="InterPro" id="IPR027417">
    <property type="entry name" value="P-loop_NTPase"/>
</dbReference>
<evidence type="ECO:0000256" key="2">
    <source>
        <dbReference type="ARBA" id="ARBA00005417"/>
    </source>
</evidence>
<dbReference type="Proteomes" id="UP001277761">
    <property type="component" value="Unassembled WGS sequence"/>
</dbReference>
<dbReference type="EMBL" id="JAXAVX010000003">
    <property type="protein sequence ID" value="MDX8151555.1"/>
    <property type="molecule type" value="Genomic_DNA"/>
</dbReference>
<keyword evidence="6" id="KW-0547">Nucleotide-binding</keyword>
<comment type="function">
    <text evidence="11">Probably part of an ABC transporter complex. Responsible for energy coupling to the transport system.</text>
</comment>
<dbReference type="Gene3D" id="3.40.50.1400">
    <property type="match status" value="2"/>
</dbReference>
<evidence type="ECO:0000256" key="11">
    <source>
        <dbReference type="ARBA" id="ARBA00025157"/>
    </source>
</evidence>
<feature type="region of interest" description="Disordered" evidence="12">
    <location>
        <begin position="1"/>
        <end position="24"/>
    </location>
</feature>
<evidence type="ECO:0000256" key="5">
    <source>
        <dbReference type="ARBA" id="ARBA00022723"/>
    </source>
</evidence>
<dbReference type="PANTHER" id="PTHR43553:SF24">
    <property type="entry name" value="ENERGY-COUPLING FACTOR TRANSPORTER ATP-BINDING PROTEIN ECFA1"/>
    <property type="match status" value="1"/>
</dbReference>
<sequence length="591" mass="63460">MDLRRSDARGGTHGRPAPDRPSLVLVGHGSRDADHVDEFWDLVRHVGEIDPELHHAGGFIELAEPSADAAIDALVADGATEIVSVPIVLLAAGHLKNDGPATLARARIRHPDVTFRMARDLGIHPEVLSVAEDRIAATLGDADPAASGVVLVGRGSSDPDASGDFAKLCRLLSDRRGLPIVEPAWISVAEPRVPDALERCRRLGATTIAVVPFFLFTGVLLGRILDQAAAWAQQHPELTVRGGPHLGADRRLARVALERYREGFGGDVRMNCDLCVYRVTLPGYEEKVGLPISLTPHGDGPARGRRRNRRATRAPRPGWDGTALELADEGRQGDRGRVKPGEADPEAAVAVKVRDLHFAYPDGSEALTGVDLTIRAGERVALLGPNGAGKTTLLLHLNGVLQPQQGTVEIAGTGLTKRTARDLRRKVGIVFQDPDDQLFMPSIESDVAFGPANLGLTGGALEERVTEALRTFGLEELREVAPHQLSLGQRRRAAVAGVLAMEPELMVLDEPSSNLDPAARRELADVIRRLPTTTLLVTHDLPYALELCPRAIVMDAGQVIADGPTRQILADEGFMRAHRLELPAGFNPLAA</sequence>
<feature type="domain" description="ABC transporter" evidence="13">
    <location>
        <begin position="351"/>
        <end position="581"/>
    </location>
</feature>
<proteinExistence type="inferred from homology"/>
<evidence type="ECO:0000313" key="14">
    <source>
        <dbReference type="EMBL" id="MDX8151555.1"/>
    </source>
</evidence>
<name>A0ABU4VIA6_9ACTN</name>
<comment type="similarity">
    <text evidence="2">Belongs to the ABC transporter superfamily.</text>
</comment>
<dbReference type="InterPro" id="IPR002762">
    <property type="entry name" value="CbiX-like"/>
</dbReference>
<keyword evidence="5" id="KW-0479">Metal-binding</keyword>
<keyword evidence="8" id="KW-1278">Translocase</keyword>
<dbReference type="PANTHER" id="PTHR43553">
    <property type="entry name" value="HEAVY METAL TRANSPORTER"/>
    <property type="match status" value="1"/>
</dbReference>
<dbReference type="InterPro" id="IPR015856">
    <property type="entry name" value="ABC_transpr_CbiO/EcfA_su"/>
</dbReference>
<organism evidence="14 15">
    <name type="scientific">Patulibacter brassicae</name>
    <dbReference type="NCBI Taxonomy" id="1705717"/>
    <lineage>
        <taxon>Bacteria</taxon>
        <taxon>Bacillati</taxon>
        <taxon>Actinomycetota</taxon>
        <taxon>Thermoleophilia</taxon>
        <taxon>Solirubrobacterales</taxon>
        <taxon>Patulibacteraceae</taxon>
        <taxon>Patulibacter</taxon>
    </lineage>
</organism>
<dbReference type="PROSITE" id="PS50893">
    <property type="entry name" value="ABC_TRANSPORTER_2"/>
    <property type="match status" value="1"/>
</dbReference>
<evidence type="ECO:0000256" key="3">
    <source>
        <dbReference type="ARBA" id="ARBA00022448"/>
    </source>
</evidence>
<dbReference type="InterPro" id="IPR003593">
    <property type="entry name" value="AAA+_ATPase"/>
</dbReference>
<feature type="region of interest" description="Disordered" evidence="12">
    <location>
        <begin position="292"/>
        <end position="344"/>
    </location>
</feature>
<evidence type="ECO:0000256" key="4">
    <source>
        <dbReference type="ARBA" id="ARBA00022475"/>
    </source>
</evidence>
<evidence type="ECO:0000256" key="8">
    <source>
        <dbReference type="ARBA" id="ARBA00022967"/>
    </source>
</evidence>
<evidence type="ECO:0000259" key="13">
    <source>
        <dbReference type="PROSITE" id="PS50893"/>
    </source>
</evidence>
<feature type="compositionally biased region" description="Basic residues" evidence="12">
    <location>
        <begin position="303"/>
        <end position="313"/>
    </location>
</feature>
<protein>
    <submittedName>
        <fullName evidence="14">CbiX/SirB N-terminal domain-containing protein</fullName>
    </submittedName>
</protein>
<gene>
    <name evidence="14" type="ORF">SK069_08135</name>
</gene>
<dbReference type="InterPro" id="IPR005876">
    <property type="entry name" value="Co_trans_ATP-bd"/>
</dbReference>
<reference evidence="14 15" key="1">
    <citation type="submission" date="2023-11" db="EMBL/GenBank/DDBJ databases">
        <authorList>
            <person name="Xu M."/>
            <person name="Jiang T."/>
        </authorList>
    </citation>
    <scope>NUCLEOTIDE SEQUENCE [LARGE SCALE GENOMIC DNA]</scope>
    <source>
        <strain evidence="14 15">SD</strain>
    </source>
</reference>
<keyword evidence="4" id="KW-1003">Cell membrane</keyword>
<keyword evidence="10" id="KW-0456">Lyase</keyword>
<evidence type="ECO:0000256" key="1">
    <source>
        <dbReference type="ARBA" id="ARBA00004202"/>
    </source>
</evidence>
<comment type="caution">
    <text evidence="14">The sequence shown here is derived from an EMBL/GenBank/DDBJ whole genome shotgun (WGS) entry which is preliminary data.</text>
</comment>
<accession>A0ABU4VIA6</accession>